<gene>
    <name evidence="6" type="ORF">RHP80_11650</name>
</gene>
<feature type="transmembrane region" description="Helical" evidence="4">
    <location>
        <begin position="370"/>
        <end position="388"/>
    </location>
</feature>
<evidence type="ECO:0000256" key="1">
    <source>
        <dbReference type="ARBA" id="ARBA00022692"/>
    </source>
</evidence>
<dbReference type="InterPro" id="IPR020846">
    <property type="entry name" value="MFS_dom"/>
</dbReference>
<name>A0AB38YU43_9GAMM</name>
<dbReference type="EMBL" id="CP134206">
    <property type="protein sequence ID" value="WND04855.1"/>
    <property type="molecule type" value="Genomic_DNA"/>
</dbReference>
<feature type="transmembrane region" description="Helical" evidence="4">
    <location>
        <begin position="54"/>
        <end position="72"/>
    </location>
</feature>
<feature type="transmembrane region" description="Helical" evidence="4">
    <location>
        <begin position="224"/>
        <end position="248"/>
    </location>
</feature>
<evidence type="ECO:0000313" key="6">
    <source>
        <dbReference type="EMBL" id="WND04855.1"/>
    </source>
</evidence>
<keyword evidence="2 4" id="KW-1133">Transmembrane helix</keyword>
<feature type="transmembrane region" description="Helical" evidence="4">
    <location>
        <begin position="308"/>
        <end position="327"/>
    </location>
</feature>
<feature type="transmembrane region" description="Helical" evidence="4">
    <location>
        <begin position="173"/>
        <end position="191"/>
    </location>
</feature>
<protein>
    <submittedName>
        <fullName evidence="6">MFS transporter</fullName>
    </submittedName>
</protein>
<sequence length="403" mass="44305">MQNVMQSAAQPLNMSRGLVFILAMTCGICAGSNYYNQPLIYSIAHALGISPDQAALVIVIGQLSYAVGLFLLVPLGDFFEKRRYIVLLMLCTGFSQIGISFSPNLSALYVLTFMSTFFSVSTQVLVPFAAGLVSTQQSPRIVGTLMSGLFMGILLARSVAGLISTLWSWHAVYLLSGGLILIFAIVVWFRLPEAHRSAQIKLWQIYVSLFTLATHEPHLIRRGIVGGIGFGILALIFTTMTFLLANAPYYFNDFQIGVFGVVGLAGVFATHWAGKKIAKKQENLTALLSLILLIAAWFPLFFAQKSLILYASGVILAYFGLSALHVLNQNLVYRISLQARSRINSIYMTLYFAGAALGSLMAVYAWKHWGWTACASIGLGMAILSFMIDRYDFYIMKHSADCD</sequence>
<dbReference type="InterPro" id="IPR036259">
    <property type="entry name" value="MFS_trans_sf"/>
</dbReference>
<feature type="transmembrane region" description="Helical" evidence="4">
    <location>
        <begin position="107"/>
        <end position="133"/>
    </location>
</feature>
<evidence type="ECO:0000256" key="3">
    <source>
        <dbReference type="ARBA" id="ARBA00023136"/>
    </source>
</evidence>
<keyword evidence="1 4" id="KW-0812">Transmembrane</keyword>
<dbReference type="RefSeq" id="WP_055415419.1">
    <property type="nucleotide sequence ID" value="NZ_BKLW01000057.1"/>
</dbReference>
<dbReference type="AlphaFoldDB" id="A0AB38YU43"/>
<feature type="transmembrane region" description="Helical" evidence="4">
    <location>
        <begin position="12"/>
        <end position="34"/>
    </location>
</feature>
<keyword evidence="3 4" id="KW-0472">Membrane</keyword>
<dbReference type="Proteomes" id="UP001256400">
    <property type="component" value="Chromosome"/>
</dbReference>
<feature type="transmembrane region" description="Helical" evidence="4">
    <location>
        <begin position="347"/>
        <end position="364"/>
    </location>
</feature>
<evidence type="ECO:0000256" key="2">
    <source>
        <dbReference type="ARBA" id="ARBA00022989"/>
    </source>
</evidence>
<organism evidence="6 7">
    <name type="scientific">Acinetobacter soli</name>
    <dbReference type="NCBI Taxonomy" id="487316"/>
    <lineage>
        <taxon>Bacteria</taxon>
        <taxon>Pseudomonadati</taxon>
        <taxon>Pseudomonadota</taxon>
        <taxon>Gammaproteobacteria</taxon>
        <taxon>Moraxellales</taxon>
        <taxon>Moraxellaceae</taxon>
        <taxon>Acinetobacter</taxon>
    </lineage>
</organism>
<feature type="transmembrane region" description="Helical" evidence="4">
    <location>
        <begin position="84"/>
        <end position="101"/>
    </location>
</feature>
<dbReference type="PROSITE" id="PS50850">
    <property type="entry name" value="MFS"/>
    <property type="match status" value="1"/>
</dbReference>
<feature type="transmembrane region" description="Helical" evidence="4">
    <location>
        <begin position="145"/>
        <end position="167"/>
    </location>
</feature>
<dbReference type="PANTHER" id="PTHR42910:SF1">
    <property type="entry name" value="MAJOR FACILITATOR SUPERFAMILY (MFS) PROFILE DOMAIN-CONTAINING PROTEIN"/>
    <property type="match status" value="1"/>
</dbReference>
<reference evidence="6" key="1">
    <citation type="submission" date="2023-09" db="EMBL/GenBank/DDBJ databases">
        <title>Acinetobacter soli.</title>
        <authorList>
            <person name="Kim B."/>
            <person name="Kim D."/>
            <person name="Park D."/>
        </authorList>
    </citation>
    <scope>NUCLEOTIDE SEQUENCE</scope>
    <source>
        <strain evidence="6">2023.05</strain>
    </source>
</reference>
<accession>A0AB38YU43</accession>
<evidence type="ECO:0000256" key="4">
    <source>
        <dbReference type="SAM" id="Phobius"/>
    </source>
</evidence>
<dbReference type="SUPFAM" id="SSF103473">
    <property type="entry name" value="MFS general substrate transporter"/>
    <property type="match status" value="1"/>
</dbReference>
<dbReference type="Gene3D" id="1.20.1250.20">
    <property type="entry name" value="MFS general substrate transporter like domains"/>
    <property type="match status" value="1"/>
</dbReference>
<evidence type="ECO:0000313" key="7">
    <source>
        <dbReference type="Proteomes" id="UP001256400"/>
    </source>
</evidence>
<feature type="domain" description="Major facilitator superfamily (MFS) profile" evidence="5">
    <location>
        <begin position="1"/>
        <end position="400"/>
    </location>
</feature>
<dbReference type="GO" id="GO:0022857">
    <property type="term" value="F:transmembrane transporter activity"/>
    <property type="evidence" value="ECO:0007669"/>
    <property type="project" value="InterPro"/>
</dbReference>
<feature type="transmembrane region" description="Helical" evidence="4">
    <location>
        <begin position="284"/>
        <end position="302"/>
    </location>
</feature>
<dbReference type="InterPro" id="IPR011701">
    <property type="entry name" value="MFS"/>
</dbReference>
<dbReference type="Pfam" id="PF07690">
    <property type="entry name" value="MFS_1"/>
    <property type="match status" value="1"/>
</dbReference>
<evidence type="ECO:0000259" key="5">
    <source>
        <dbReference type="PROSITE" id="PS50850"/>
    </source>
</evidence>
<dbReference type="PANTHER" id="PTHR42910">
    <property type="entry name" value="TRANSPORTER SCO4007-RELATED"/>
    <property type="match status" value="1"/>
</dbReference>
<dbReference type="CDD" id="cd17324">
    <property type="entry name" value="MFS_NepI_like"/>
    <property type="match status" value="1"/>
</dbReference>
<proteinExistence type="predicted"/>
<feature type="transmembrane region" description="Helical" evidence="4">
    <location>
        <begin position="254"/>
        <end position="272"/>
    </location>
</feature>